<dbReference type="Proteomes" id="UP001595914">
    <property type="component" value="Unassembled WGS sequence"/>
</dbReference>
<organism evidence="1 2">
    <name type="scientific">Rhodococcus kronopolitis</name>
    <dbReference type="NCBI Taxonomy" id="1460226"/>
    <lineage>
        <taxon>Bacteria</taxon>
        <taxon>Bacillati</taxon>
        <taxon>Actinomycetota</taxon>
        <taxon>Actinomycetes</taxon>
        <taxon>Mycobacteriales</taxon>
        <taxon>Nocardiaceae</taxon>
        <taxon>Rhodococcus</taxon>
    </lineage>
</organism>
<keyword evidence="2" id="KW-1185">Reference proteome</keyword>
<dbReference type="EMBL" id="JBHSFO010000002">
    <property type="protein sequence ID" value="MFC4602745.1"/>
    <property type="molecule type" value="Genomic_DNA"/>
</dbReference>
<proteinExistence type="predicted"/>
<gene>
    <name evidence="1" type="ORF">ACFO6S_03460</name>
</gene>
<sequence>MPAVHELPSTDKAVRPPTHADAIAEFREMAERHPELEIDMEAVLASARYV</sequence>
<accession>A0ABV9FL08</accession>
<protein>
    <submittedName>
        <fullName evidence="1">Uncharacterized protein</fullName>
    </submittedName>
</protein>
<dbReference type="RefSeq" id="WP_378414202.1">
    <property type="nucleotide sequence ID" value="NZ_JBHSFO010000002.1"/>
</dbReference>
<evidence type="ECO:0000313" key="1">
    <source>
        <dbReference type="EMBL" id="MFC4602745.1"/>
    </source>
</evidence>
<name>A0ABV9FL08_9NOCA</name>
<evidence type="ECO:0000313" key="2">
    <source>
        <dbReference type="Proteomes" id="UP001595914"/>
    </source>
</evidence>
<reference evidence="2" key="1">
    <citation type="journal article" date="2019" name="Int. J. Syst. Evol. Microbiol.">
        <title>The Global Catalogue of Microorganisms (GCM) 10K type strain sequencing project: providing services to taxonomists for standard genome sequencing and annotation.</title>
        <authorList>
            <consortium name="The Broad Institute Genomics Platform"/>
            <consortium name="The Broad Institute Genome Sequencing Center for Infectious Disease"/>
            <person name="Wu L."/>
            <person name="Ma J."/>
        </authorList>
    </citation>
    <scope>NUCLEOTIDE SEQUENCE [LARGE SCALE GENOMIC DNA]</scope>
    <source>
        <strain evidence="2">CCUG 54520</strain>
    </source>
</reference>
<comment type="caution">
    <text evidence="1">The sequence shown here is derived from an EMBL/GenBank/DDBJ whole genome shotgun (WGS) entry which is preliminary data.</text>
</comment>